<dbReference type="AlphaFoldDB" id="A0A4Q8LLZ4"/>
<dbReference type="RefSeq" id="WP_130517645.1">
    <property type="nucleotide sequence ID" value="NZ_SHMA01000003.1"/>
</dbReference>
<dbReference type="SUPFAM" id="SSF52949">
    <property type="entry name" value="Macro domain-like"/>
    <property type="match status" value="1"/>
</dbReference>
<evidence type="ECO:0000259" key="1">
    <source>
        <dbReference type="PROSITE" id="PS51154"/>
    </source>
</evidence>
<feature type="domain" description="Macro" evidence="1">
    <location>
        <begin position="13"/>
        <end position="195"/>
    </location>
</feature>
<proteinExistence type="predicted"/>
<reference evidence="2 3" key="1">
    <citation type="submission" date="2019-02" db="EMBL/GenBank/DDBJ databases">
        <title>WGS of Pseudoxanthomonas species novum from clinical isolates.</title>
        <authorList>
            <person name="Bernier A.-M."/>
            <person name="Bernard K."/>
            <person name="Vachon A."/>
        </authorList>
    </citation>
    <scope>NUCLEOTIDE SEQUENCE [LARGE SCALE GENOMIC DNA]</scope>
    <source>
        <strain evidence="2 3">NML171202</strain>
    </source>
</reference>
<organism evidence="2 3">
    <name type="scientific">Pseudoxanthomonas winnipegensis</name>
    <dbReference type="NCBI Taxonomy" id="2480810"/>
    <lineage>
        <taxon>Bacteria</taxon>
        <taxon>Pseudomonadati</taxon>
        <taxon>Pseudomonadota</taxon>
        <taxon>Gammaproteobacteria</taxon>
        <taxon>Lysobacterales</taxon>
        <taxon>Lysobacteraceae</taxon>
        <taxon>Pseudoxanthomonas</taxon>
    </lineage>
</organism>
<name>A0A4Q8LLZ4_9GAMM</name>
<evidence type="ECO:0000313" key="2">
    <source>
        <dbReference type="EMBL" id="TAA31599.1"/>
    </source>
</evidence>
<dbReference type="Proteomes" id="UP000291286">
    <property type="component" value="Unassembled WGS sequence"/>
</dbReference>
<sequence length="195" mass="20835">MELRLELRALDAQMVAAWRAAFTNEIAVVQGDILAARADAIVSPANSFGFMDGGIDLHYVNAFGWEFQDRLQACIAASHDGELLVGQAAVIPTGHAAIPFMVSAPTMRVPSRIGSTVNVYLAFRAALLAVQRHNAAGGVAIRSLLCPALGAGIGGMPVERVARQMWAAWEEVVLACADWRDSARGILARHAFLLD</sequence>
<dbReference type="SMART" id="SM00506">
    <property type="entry name" value="A1pp"/>
    <property type="match status" value="1"/>
</dbReference>
<comment type="caution">
    <text evidence="2">The sequence shown here is derived from an EMBL/GenBank/DDBJ whole genome shotgun (WGS) entry which is preliminary data.</text>
</comment>
<dbReference type="Gene3D" id="3.40.220.10">
    <property type="entry name" value="Leucine Aminopeptidase, subunit E, domain 1"/>
    <property type="match status" value="1"/>
</dbReference>
<protein>
    <submittedName>
        <fullName evidence="2">Appr-1-p processing protein</fullName>
    </submittedName>
</protein>
<gene>
    <name evidence="2" type="ORF">EA661_07020</name>
</gene>
<dbReference type="InterPro" id="IPR002589">
    <property type="entry name" value="Macro_dom"/>
</dbReference>
<dbReference type="PROSITE" id="PS51154">
    <property type="entry name" value="MACRO"/>
    <property type="match status" value="1"/>
</dbReference>
<accession>A0A4Q8LLZ4</accession>
<dbReference type="EMBL" id="SHMB01000002">
    <property type="protein sequence ID" value="TAA31599.1"/>
    <property type="molecule type" value="Genomic_DNA"/>
</dbReference>
<dbReference type="Pfam" id="PF01661">
    <property type="entry name" value="Macro"/>
    <property type="match status" value="1"/>
</dbReference>
<dbReference type="InterPro" id="IPR043472">
    <property type="entry name" value="Macro_dom-like"/>
</dbReference>
<evidence type="ECO:0000313" key="3">
    <source>
        <dbReference type="Proteomes" id="UP000291286"/>
    </source>
</evidence>